<accession>A0AAW0WJ89</accession>
<evidence type="ECO:0000256" key="1">
    <source>
        <dbReference type="ARBA" id="ARBA00023180"/>
    </source>
</evidence>
<evidence type="ECO:0000259" key="2">
    <source>
        <dbReference type="Pfam" id="PF00135"/>
    </source>
</evidence>
<feature type="non-terminal residue" evidence="3">
    <location>
        <position position="1"/>
    </location>
</feature>
<evidence type="ECO:0000313" key="4">
    <source>
        <dbReference type="Proteomes" id="UP001445076"/>
    </source>
</evidence>
<protein>
    <recommendedName>
        <fullName evidence="2">Carboxylesterase type B domain-containing protein</fullName>
    </recommendedName>
</protein>
<dbReference type="EMBL" id="JARKIK010000057">
    <property type="protein sequence ID" value="KAK8732255.1"/>
    <property type="molecule type" value="Genomic_DNA"/>
</dbReference>
<feature type="domain" description="Carboxylesterase type B" evidence="2">
    <location>
        <begin position="9"/>
        <end position="103"/>
    </location>
</feature>
<dbReference type="Gene3D" id="3.40.50.1820">
    <property type="entry name" value="alpha/beta hydrolase"/>
    <property type="match status" value="1"/>
</dbReference>
<comment type="caution">
    <text evidence="3">The sequence shown here is derived from an EMBL/GenBank/DDBJ whole genome shotgun (WGS) entry which is preliminary data.</text>
</comment>
<keyword evidence="1" id="KW-0325">Glycoprotein</keyword>
<dbReference type="InterPro" id="IPR002018">
    <property type="entry name" value="CarbesteraseB"/>
</dbReference>
<dbReference type="AlphaFoldDB" id="A0AAW0WJ89"/>
<dbReference type="InterPro" id="IPR029058">
    <property type="entry name" value="AB_hydrolase_fold"/>
</dbReference>
<dbReference type="Pfam" id="PF00135">
    <property type="entry name" value="COesterase"/>
    <property type="match status" value="1"/>
</dbReference>
<dbReference type="SUPFAM" id="SSF53474">
    <property type="entry name" value="alpha/beta-Hydrolases"/>
    <property type="match status" value="1"/>
</dbReference>
<reference evidence="3 4" key="1">
    <citation type="journal article" date="2024" name="BMC Genomics">
        <title>Genome assembly of redclaw crayfish (Cherax quadricarinatus) provides insights into its immune adaptation and hypoxia tolerance.</title>
        <authorList>
            <person name="Liu Z."/>
            <person name="Zheng J."/>
            <person name="Li H."/>
            <person name="Fang K."/>
            <person name="Wang S."/>
            <person name="He J."/>
            <person name="Zhou D."/>
            <person name="Weng S."/>
            <person name="Chi M."/>
            <person name="Gu Z."/>
            <person name="He J."/>
            <person name="Li F."/>
            <person name="Wang M."/>
        </authorList>
    </citation>
    <scope>NUCLEOTIDE SEQUENCE [LARGE SCALE GENOMIC DNA]</scope>
    <source>
        <strain evidence="3">ZL_2023a</strain>
    </source>
</reference>
<feature type="non-terminal residue" evidence="3">
    <location>
        <position position="116"/>
    </location>
</feature>
<proteinExistence type="predicted"/>
<dbReference type="Proteomes" id="UP001445076">
    <property type="component" value="Unassembled WGS sequence"/>
</dbReference>
<sequence>SDLISTEIAGNESVLASLKEKFSEASVAILEIGAHEDNPVDLATKIFQHYLGGVNPGVDYSEQFNQMMSDRLFKVGAHHTSRLHSQVATTYTYEFNHRGQFSLLNVLPWLSTENKH</sequence>
<organism evidence="3 4">
    <name type="scientific">Cherax quadricarinatus</name>
    <name type="common">Australian red claw crayfish</name>
    <dbReference type="NCBI Taxonomy" id="27406"/>
    <lineage>
        <taxon>Eukaryota</taxon>
        <taxon>Metazoa</taxon>
        <taxon>Ecdysozoa</taxon>
        <taxon>Arthropoda</taxon>
        <taxon>Crustacea</taxon>
        <taxon>Multicrustacea</taxon>
        <taxon>Malacostraca</taxon>
        <taxon>Eumalacostraca</taxon>
        <taxon>Eucarida</taxon>
        <taxon>Decapoda</taxon>
        <taxon>Pleocyemata</taxon>
        <taxon>Astacidea</taxon>
        <taxon>Parastacoidea</taxon>
        <taxon>Parastacidae</taxon>
        <taxon>Cherax</taxon>
    </lineage>
</organism>
<gene>
    <name evidence="3" type="ORF">OTU49_006995</name>
</gene>
<evidence type="ECO:0000313" key="3">
    <source>
        <dbReference type="EMBL" id="KAK8732255.1"/>
    </source>
</evidence>
<name>A0AAW0WJ89_CHEQU</name>
<keyword evidence="4" id="KW-1185">Reference proteome</keyword>